<dbReference type="GO" id="GO:0006891">
    <property type="term" value="P:intra-Golgi vesicle-mediated transport"/>
    <property type="evidence" value="ECO:0007669"/>
    <property type="project" value="TreeGrafter"/>
</dbReference>
<dbReference type="PANTHER" id="PTHR13302:SF8">
    <property type="entry name" value="CONSERVED OLIGOMERIC GOLGI COMPLEX SUBUNIT 3"/>
    <property type="match status" value="1"/>
</dbReference>
<proteinExistence type="predicted"/>
<reference evidence="3" key="1">
    <citation type="submission" date="2022-11" db="UniProtKB">
        <authorList>
            <consortium name="WormBaseParasite"/>
        </authorList>
    </citation>
    <scope>IDENTIFICATION</scope>
</reference>
<dbReference type="InterPro" id="IPR007265">
    <property type="entry name" value="COG_su3"/>
</dbReference>
<dbReference type="GO" id="GO:0007030">
    <property type="term" value="P:Golgi organization"/>
    <property type="evidence" value="ECO:0007669"/>
    <property type="project" value="TreeGrafter"/>
</dbReference>
<dbReference type="InterPro" id="IPR048685">
    <property type="entry name" value="COG3_C"/>
</dbReference>
<protein>
    <submittedName>
        <fullName evidence="3">Conserved oligomeric Golgi complex subunit 3</fullName>
    </submittedName>
</protein>
<dbReference type="Pfam" id="PF20671">
    <property type="entry name" value="COG3_C"/>
    <property type="match status" value="1"/>
</dbReference>
<dbReference type="GO" id="GO:0006886">
    <property type="term" value="P:intracellular protein transport"/>
    <property type="evidence" value="ECO:0007669"/>
    <property type="project" value="InterPro"/>
</dbReference>
<dbReference type="GO" id="GO:0005801">
    <property type="term" value="C:cis-Golgi network"/>
    <property type="evidence" value="ECO:0007669"/>
    <property type="project" value="InterPro"/>
</dbReference>
<evidence type="ECO:0000313" key="3">
    <source>
        <dbReference type="WBParaSite" id="nRc.2.0.1.t21824-RA"/>
    </source>
</evidence>
<name>A0A915J7V6_ROMCU</name>
<dbReference type="GO" id="GO:0017119">
    <property type="term" value="C:Golgi transport complex"/>
    <property type="evidence" value="ECO:0007669"/>
    <property type="project" value="TreeGrafter"/>
</dbReference>
<evidence type="ECO:0000313" key="2">
    <source>
        <dbReference type="Proteomes" id="UP000887565"/>
    </source>
</evidence>
<accession>A0A915J7V6</accession>
<dbReference type="Proteomes" id="UP000887565">
    <property type="component" value="Unplaced"/>
</dbReference>
<evidence type="ECO:0000259" key="1">
    <source>
        <dbReference type="Pfam" id="PF20671"/>
    </source>
</evidence>
<dbReference type="GO" id="GO:0016020">
    <property type="term" value="C:membrane"/>
    <property type="evidence" value="ECO:0007669"/>
    <property type="project" value="InterPro"/>
</dbReference>
<organism evidence="2 3">
    <name type="scientific">Romanomermis culicivorax</name>
    <name type="common">Nematode worm</name>
    <dbReference type="NCBI Taxonomy" id="13658"/>
    <lineage>
        <taxon>Eukaryota</taxon>
        <taxon>Metazoa</taxon>
        <taxon>Ecdysozoa</taxon>
        <taxon>Nematoda</taxon>
        <taxon>Enoplea</taxon>
        <taxon>Dorylaimia</taxon>
        <taxon>Mermithida</taxon>
        <taxon>Mermithoidea</taxon>
        <taxon>Mermithidae</taxon>
        <taxon>Romanomermis</taxon>
    </lineage>
</organism>
<feature type="domain" description="Conserved oligomeric Golgi complex subunit 3 C-terminal" evidence="1">
    <location>
        <begin position="2"/>
        <end position="56"/>
    </location>
</feature>
<dbReference type="WBParaSite" id="nRc.2.0.1.t21824-RA">
    <property type="protein sequence ID" value="nRc.2.0.1.t21824-RA"/>
    <property type="gene ID" value="nRc.2.0.1.g21824"/>
</dbReference>
<dbReference type="AlphaFoldDB" id="A0A915J7V6"/>
<dbReference type="PANTHER" id="PTHR13302">
    <property type="entry name" value="CONSERVED OLIGOMERIC GOLGI COMPLEX COMPONENT 3"/>
    <property type="match status" value="1"/>
</dbReference>
<keyword evidence="2" id="KW-1185">Reference proteome</keyword>
<sequence>MCLHSLLVASEKIANNKGSVNGHLFLIKHLLIIREQTTPFRGSCSVTEGSIDLHKVKDSVWTLLQHKSRWFSLTNNALLDFLLQAPANVNDCTIDGRRIVDLQLRDACQNLINDCSRDLTKDLEEFLEKLHIKQFYSGILMIILRHRKIIFGFKCEQLMPLSKLVCCSAGQCFQKVLSSNRYKLRFTVSDLYVNRFDILAESRRNIESHFDDQPSYFLPLLLNVV</sequence>